<dbReference type="PANTHER" id="PTHR37423:SF2">
    <property type="entry name" value="MEMBRANE-BOUND LYTIC MUREIN TRANSGLYCOSYLASE C"/>
    <property type="match status" value="1"/>
</dbReference>
<evidence type="ECO:0000256" key="2">
    <source>
        <dbReference type="SAM" id="MobiDB-lite"/>
    </source>
</evidence>
<name>A0A1H3VQG5_9BACT</name>
<keyword evidence="5" id="KW-1185">Reference proteome</keyword>
<proteinExistence type="inferred from homology"/>
<accession>A0A1H3VQG5</accession>
<dbReference type="Pfam" id="PF01464">
    <property type="entry name" value="SLT"/>
    <property type="match status" value="1"/>
</dbReference>
<dbReference type="EMBL" id="FNQN01000001">
    <property type="protein sequence ID" value="SDZ76999.1"/>
    <property type="molecule type" value="Genomic_DNA"/>
</dbReference>
<dbReference type="InterPro" id="IPR008258">
    <property type="entry name" value="Transglycosylase_SLT_dom_1"/>
</dbReference>
<evidence type="ECO:0000256" key="1">
    <source>
        <dbReference type="ARBA" id="ARBA00007734"/>
    </source>
</evidence>
<evidence type="ECO:0000259" key="3">
    <source>
        <dbReference type="Pfam" id="PF01464"/>
    </source>
</evidence>
<dbReference type="STRING" id="37625.SAMN05660420_00219"/>
<reference evidence="4 5" key="1">
    <citation type="submission" date="2016-10" db="EMBL/GenBank/DDBJ databases">
        <authorList>
            <person name="de Groot N.N."/>
        </authorList>
    </citation>
    <scope>NUCLEOTIDE SEQUENCE [LARGE SCALE GENOMIC DNA]</scope>
    <source>
        <strain evidence="4 5">DSM 7343</strain>
    </source>
</reference>
<dbReference type="Proteomes" id="UP000199409">
    <property type="component" value="Unassembled WGS sequence"/>
</dbReference>
<dbReference type="GO" id="GO:0000270">
    <property type="term" value="P:peptidoglycan metabolic process"/>
    <property type="evidence" value="ECO:0007669"/>
    <property type="project" value="InterPro"/>
</dbReference>
<dbReference type="RefSeq" id="WP_092344086.1">
    <property type="nucleotide sequence ID" value="NZ_FNQN01000001.1"/>
</dbReference>
<dbReference type="Gene3D" id="1.10.530.10">
    <property type="match status" value="1"/>
</dbReference>
<dbReference type="AlphaFoldDB" id="A0A1H3VQG5"/>
<dbReference type="CDD" id="cd00254">
    <property type="entry name" value="LT-like"/>
    <property type="match status" value="1"/>
</dbReference>
<evidence type="ECO:0000313" key="5">
    <source>
        <dbReference type="Proteomes" id="UP000199409"/>
    </source>
</evidence>
<protein>
    <submittedName>
        <fullName evidence="4">Transglycosylase SLT domain-containing protein</fullName>
    </submittedName>
</protein>
<dbReference type="InterPro" id="IPR000189">
    <property type="entry name" value="Transglyc_AS"/>
</dbReference>
<dbReference type="PROSITE" id="PS00922">
    <property type="entry name" value="TRANSGLYCOSYLASE"/>
    <property type="match status" value="1"/>
</dbReference>
<dbReference type="InterPro" id="IPR023346">
    <property type="entry name" value="Lysozyme-like_dom_sf"/>
</dbReference>
<dbReference type="OrthoDB" id="9781970at2"/>
<evidence type="ECO:0000313" key="4">
    <source>
        <dbReference type="EMBL" id="SDZ76999.1"/>
    </source>
</evidence>
<gene>
    <name evidence="4" type="ORF">SAMN05660420_00219</name>
</gene>
<dbReference type="GO" id="GO:0016020">
    <property type="term" value="C:membrane"/>
    <property type="evidence" value="ECO:0007669"/>
    <property type="project" value="InterPro"/>
</dbReference>
<sequence length="247" mass="26989">MSIEATKMVSIPSPVTPQKNMGGPVDDNKSSFAKVFDAAVNPPNSLENSKLQAAKLAKFSQLSLLRGLFSITEEGEDEDLFSGLRQIESLQMTVAQRSHILDSHYPMDKPSLLISEQNGRSEVDRMIERVAEKVSLAPELIHSVVSVESAYNPAAVSPVGAQGLMQLMPETAKELGVQDSLNPQQNLLGGSQYLKQLLDKYEGDLDSALAAYNWGQGNVDRLGLDKMPEETRNYLTKVKSLLKNPSS</sequence>
<dbReference type="SUPFAM" id="SSF53955">
    <property type="entry name" value="Lysozyme-like"/>
    <property type="match status" value="1"/>
</dbReference>
<feature type="region of interest" description="Disordered" evidence="2">
    <location>
        <begin position="1"/>
        <end position="28"/>
    </location>
</feature>
<organism evidence="4 5">
    <name type="scientific">Desulfuromusa kysingii</name>
    <dbReference type="NCBI Taxonomy" id="37625"/>
    <lineage>
        <taxon>Bacteria</taxon>
        <taxon>Pseudomonadati</taxon>
        <taxon>Thermodesulfobacteriota</taxon>
        <taxon>Desulfuromonadia</taxon>
        <taxon>Desulfuromonadales</taxon>
        <taxon>Geopsychrobacteraceae</taxon>
        <taxon>Desulfuromusa</taxon>
    </lineage>
</organism>
<dbReference type="PANTHER" id="PTHR37423">
    <property type="entry name" value="SOLUBLE LYTIC MUREIN TRANSGLYCOSYLASE-RELATED"/>
    <property type="match status" value="1"/>
</dbReference>
<feature type="domain" description="Transglycosylase SLT" evidence="3">
    <location>
        <begin position="126"/>
        <end position="226"/>
    </location>
</feature>
<dbReference type="GO" id="GO:0008933">
    <property type="term" value="F:peptidoglycan lytic transglycosylase activity"/>
    <property type="evidence" value="ECO:0007669"/>
    <property type="project" value="InterPro"/>
</dbReference>
<comment type="similarity">
    <text evidence="1">Belongs to the transglycosylase Slt family.</text>
</comment>